<organism evidence="11 12">
    <name type="scientific">Pseudokineococcus basanitobsidens</name>
    <dbReference type="NCBI Taxonomy" id="1926649"/>
    <lineage>
        <taxon>Bacteria</taxon>
        <taxon>Bacillati</taxon>
        <taxon>Actinomycetota</taxon>
        <taxon>Actinomycetes</taxon>
        <taxon>Kineosporiales</taxon>
        <taxon>Kineosporiaceae</taxon>
        <taxon>Pseudokineococcus</taxon>
    </lineage>
</organism>
<feature type="transmembrane region" description="Helical" evidence="9">
    <location>
        <begin position="235"/>
        <end position="254"/>
    </location>
</feature>
<evidence type="ECO:0000256" key="5">
    <source>
        <dbReference type="ARBA" id="ARBA00022692"/>
    </source>
</evidence>
<sequence>MIIALWMAAGTIPLLVSYGLRVIDPSFLYVLAFATTAVVSTFTGTSWGSAGTIGVALMGVAAAMDVSLAVTAGAVVSGAYFGDKMSPLSDTTNMSAIAAGANLYEHIRHMLYTTIPASVLAVVVYLLVGRSLGGSDAPLGDVEAILTELDTSFVLTPWLLLPPLVVLAGSILLKPPLVVLFASSTVAVVLALVVQGSSLGTVLAATTSGFTTDMLPTGGEASDALTTLVERGGLYSMYAATFFVFAAFFFASGLEASQVLRSLLEPVVARLRSTGGVVVTTLVSGFAIVSATSNALITYFLVRDLFGGAFARRRLHPVNLSRSMEDSATLTEVLMPWTVSGVFIATTLGVGNFEFLPWAVTNWAGFLFSALIAVLAPVTGGFGIRRLGNADAHAHRQTTEDARA</sequence>
<gene>
    <name evidence="11" type="ORF">WDZ17_00910</name>
</gene>
<dbReference type="Pfam" id="PF03553">
    <property type="entry name" value="Na_H_antiporter"/>
    <property type="match status" value="1"/>
</dbReference>
<keyword evidence="6 9" id="KW-1133">Transmembrane helix</keyword>
<evidence type="ECO:0000256" key="8">
    <source>
        <dbReference type="ARBA" id="ARBA00038435"/>
    </source>
</evidence>
<evidence type="ECO:0000256" key="1">
    <source>
        <dbReference type="ARBA" id="ARBA00004651"/>
    </source>
</evidence>
<feature type="transmembrane region" description="Helical" evidence="9">
    <location>
        <begin position="149"/>
        <end position="171"/>
    </location>
</feature>
<feature type="transmembrane region" description="Helical" evidence="9">
    <location>
        <begin position="363"/>
        <end position="384"/>
    </location>
</feature>
<evidence type="ECO:0000313" key="12">
    <source>
        <dbReference type="Proteomes" id="UP001387100"/>
    </source>
</evidence>
<dbReference type="PANTHER" id="PTHR33451:SF3">
    <property type="entry name" value="MALATE-2H(+)_NA(+)-LACTATE ANTIPORTER"/>
    <property type="match status" value="1"/>
</dbReference>
<keyword evidence="3" id="KW-0050">Antiport</keyword>
<feature type="transmembrane region" description="Helical" evidence="9">
    <location>
        <begin position="110"/>
        <end position="128"/>
    </location>
</feature>
<proteinExistence type="inferred from homology"/>
<reference evidence="11 12" key="1">
    <citation type="journal article" date="2017" name="Int. J. Syst. Evol. Microbiol.">
        <title>Pseudokineococcus basanitobsidens sp. nov., isolated from volcanic rock.</title>
        <authorList>
            <person name="Lee D.W."/>
            <person name="Park M.Y."/>
            <person name="Kim J.J."/>
            <person name="Kim B.S."/>
        </authorList>
    </citation>
    <scope>NUCLEOTIDE SEQUENCE [LARGE SCALE GENOMIC DNA]</scope>
    <source>
        <strain evidence="11 12">DSM 103726</strain>
    </source>
</reference>
<evidence type="ECO:0000256" key="7">
    <source>
        <dbReference type="ARBA" id="ARBA00023136"/>
    </source>
</evidence>
<keyword evidence="7 9" id="KW-0472">Membrane</keyword>
<comment type="subcellular location">
    <subcellularLocation>
        <location evidence="1">Cell membrane</location>
        <topology evidence="1">Multi-pass membrane protein</topology>
    </subcellularLocation>
</comment>
<keyword evidence="2" id="KW-0813">Transport</keyword>
<evidence type="ECO:0000256" key="3">
    <source>
        <dbReference type="ARBA" id="ARBA00022449"/>
    </source>
</evidence>
<comment type="similarity">
    <text evidence="8">Belongs to the NhaC Na(+)/H(+) (TC 2.A.35) antiporter family.</text>
</comment>
<evidence type="ECO:0000256" key="4">
    <source>
        <dbReference type="ARBA" id="ARBA00022475"/>
    </source>
</evidence>
<dbReference type="EMBL" id="JBBIAA010000001">
    <property type="protein sequence ID" value="MEJ5943853.1"/>
    <property type="molecule type" value="Genomic_DNA"/>
</dbReference>
<evidence type="ECO:0000256" key="2">
    <source>
        <dbReference type="ARBA" id="ARBA00022448"/>
    </source>
</evidence>
<feature type="transmembrane region" description="Helical" evidence="9">
    <location>
        <begin position="274"/>
        <end position="302"/>
    </location>
</feature>
<dbReference type="PANTHER" id="PTHR33451">
    <property type="entry name" value="MALATE-2H(+)/NA(+)-LACTATE ANTIPORTER"/>
    <property type="match status" value="1"/>
</dbReference>
<protein>
    <submittedName>
        <fullName evidence="11">Na+/H+ antiporter NhaC family protein</fullName>
    </submittedName>
</protein>
<keyword evidence="12" id="KW-1185">Reference proteome</keyword>
<comment type="caution">
    <text evidence="11">The sequence shown here is derived from an EMBL/GenBank/DDBJ whole genome shotgun (WGS) entry which is preliminary data.</text>
</comment>
<dbReference type="InterPro" id="IPR018461">
    <property type="entry name" value="Na/H_Antiport_NhaC-like_C"/>
</dbReference>
<dbReference type="RefSeq" id="WP_339573245.1">
    <property type="nucleotide sequence ID" value="NZ_JBBIAA010000001.1"/>
</dbReference>
<feature type="transmembrane region" description="Helical" evidence="9">
    <location>
        <begin position="177"/>
        <end position="194"/>
    </location>
</feature>
<evidence type="ECO:0000313" key="11">
    <source>
        <dbReference type="EMBL" id="MEJ5943853.1"/>
    </source>
</evidence>
<feature type="domain" description="Na+/H+ antiporter NhaC-like C-terminal" evidence="10">
    <location>
        <begin position="78"/>
        <end position="371"/>
    </location>
</feature>
<evidence type="ECO:0000259" key="10">
    <source>
        <dbReference type="Pfam" id="PF03553"/>
    </source>
</evidence>
<keyword evidence="5 9" id="KW-0812">Transmembrane</keyword>
<dbReference type="Proteomes" id="UP001387100">
    <property type="component" value="Unassembled WGS sequence"/>
</dbReference>
<name>A0ABU8RFQ7_9ACTN</name>
<feature type="transmembrane region" description="Helical" evidence="9">
    <location>
        <begin position="29"/>
        <end position="48"/>
    </location>
</feature>
<feature type="transmembrane region" description="Helical" evidence="9">
    <location>
        <begin position="55"/>
        <end position="81"/>
    </location>
</feature>
<feature type="transmembrane region" description="Helical" evidence="9">
    <location>
        <begin position="333"/>
        <end position="351"/>
    </location>
</feature>
<keyword evidence="4" id="KW-1003">Cell membrane</keyword>
<accession>A0ABU8RFQ7</accession>
<dbReference type="InterPro" id="IPR052180">
    <property type="entry name" value="NhaC_Na-H+_Antiporter"/>
</dbReference>
<evidence type="ECO:0000256" key="6">
    <source>
        <dbReference type="ARBA" id="ARBA00022989"/>
    </source>
</evidence>
<evidence type="ECO:0000256" key="9">
    <source>
        <dbReference type="SAM" id="Phobius"/>
    </source>
</evidence>